<evidence type="ECO:0008006" key="7">
    <source>
        <dbReference type="Google" id="ProtNLM"/>
    </source>
</evidence>
<dbReference type="InterPro" id="IPR029063">
    <property type="entry name" value="SAM-dependent_MTases_sf"/>
</dbReference>
<evidence type="ECO:0000313" key="6">
    <source>
        <dbReference type="Proteomes" id="UP000076842"/>
    </source>
</evidence>
<evidence type="ECO:0000256" key="4">
    <source>
        <dbReference type="ARBA" id="ARBA00038314"/>
    </source>
</evidence>
<evidence type="ECO:0000256" key="1">
    <source>
        <dbReference type="ARBA" id="ARBA00005179"/>
    </source>
</evidence>
<protein>
    <recommendedName>
        <fullName evidence="7">Methyltransferase domain-containing protein</fullName>
    </recommendedName>
</protein>
<sequence length="300" mass="33262">MLSAINPNVSEEDGAILDAWKDKDQPDFNPTPEEVAFLRAATGIQDEQDLKAHVVAVQRKAAEVFPYPCVIHFSFTQTNIARLRGYEETLALAKSRPNALLLDLGCCLGTDARKAVLDGFPPAQMVTSDLFKDFWTLGYELFNDNKDTMPITFLAGNVFDSSFLSLSPLDTPPSTTPLSEVSTLSELHGRLSALHTSYFFHLFSREQQEELAPLIAGLLLPERGSIIFGHHLGAEEEGLGSKLGKWAHNRESWTALWERALARVGWTGKVDIYTELVKAPEVMSSVGIGTHLLHWRVTLQ</sequence>
<keyword evidence="3" id="KW-0949">S-adenosyl-L-methionine</keyword>
<organism evidence="5 6">
    <name type="scientific">Calocera cornea HHB12733</name>
    <dbReference type="NCBI Taxonomy" id="1353952"/>
    <lineage>
        <taxon>Eukaryota</taxon>
        <taxon>Fungi</taxon>
        <taxon>Dikarya</taxon>
        <taxon>Basidiomycota</taxon>
        <taxon>Agaricomycotina</taxon>
        <taxon>Dacrymycetes</taxon>
        <taxon>Dacrymycetales</taxon>
        <taxon>Dacrymycetaceae</taxon>
        <taxon>Calocera</taxon>
    </lineage>
</organism>
<proteinExistence type="inferred from homology"/>
<dbReference type="Proteomes" id="UP000076842">
    <property type="component" value="Unassembled WGS sequence"/>
</dbReference>
<evidence type="ECO:0000313" key="5">
    <source>
        <dbReference type="EMBL" id="KZT55772.1"/>
    </source>
</evidence>
<dbReference type="AlphaFoldDB" id="A0A165EY97"/>
<keyword evidence="2" id="KW-0808">Transferase</keyword>
<dbReference type="GO" id="GO:0016740">
    <property type="term" value="F:transferase activity"/>
    <property type="evidence" value="ECO:0007669"/>
    <property type="project" value="UniProtKB-KW"/>
</dbReference>
<gene>
    <name evidence="5" type="ORF">CALCODRAFT_498242</name>
</gene>
<accession>A0A165EY97</accession>
<dbReference type="Gene3D" id="3.40.50.150">
    <property type="entry name" value="Vaccinia Virus protein VP39"/>
    <property type="match status" value="1"/>
</dbReference>
<keyword evidence="6" id="KW-1185">Reference proteome</keyword>
<dbReference type="OrthoDB" id="2094832at2759"/>
<reference evidence="5 6" key="1">
    <citation type="journal article" date="2016" name="Mol. Biol. Evol.">
        <title>Comparative Genomics of Early-Diverging Mushroom-Forming Fungi Provides Insights into the Origins of Lignocellulose Decay Capabilities.</title>
        <authorList>
            <person name="Nagy L.G."/>
            <person name="Riley R."/>
            <person name="Tritt A."/>
            <person name="Adam C."/>
            <person name="Daum C."/>
            <person name="Floudas D."/>
            <person name="Sun H."/>
            <person name="Yadav J.S."/>
            <person name="Pangilinan J."/>
            <person name="Larsson K.H."/>
            <person name="Matsuura K."/>
            <person name="Barry K."/>
            <person name="Labutti K."/>
            <person name="Kuo R."/>
            <person name="Ohm R.A."/>
            <person name="Bhattacharya S.S."/>
            <person name="Shirouzu T."/>
            <person name="Yoshinaga Y."/>
            <person name="Martin F.M."/>
            <person name="Grigoriev I.V."/>
            <person name="Hibbett D.S."/>
        </authorList>
    </citation>
    <scope>NUCLEOTIDE SEQUENCE [LARGE SCALE GENOMIC DNA]</scope>
    <source>
        <strain evidence="5 6">HHB12733</strain>
    </source>
</reference>
<evidence type="ECO:0000256" key="3">
    <source>
        <dbReference type="ARBA" id="ARBA00022691"/>
    </source>
</evidence>
<dbReference type="PANTHER" id="PTHR35897">
    <property type="entry name" value="METHYLTRANSFERASE AUSD"/>
    <property type="match status" value="1"/>
</dbReference>
<dbReference type="InParanoid" id="A0A165EY97"/>
<dbReference type="SUPFAM" id="SSF53335">
    <property type="entry name" value="S-adenosyl-L-methionine-dependent methyltransferases"/>
    <property type="match status" value="1"/>
</dbReference>
<evidence type="ECO:0000256" key="2">
    <source>
        <dbReference type="ARBA" id="ARBA00022679"/>
    </source>
</evidence>
<dbReference type="EMBL" id="KV423989">
    <property type="protein sequence ID" value="KZT55772.1"/>
    <property type="molecule type" value="Genomic_DNA"/>
</dbReference>
<dbReference type="InterPro" id="IPR051654">
    <property type="entry name" value="Meroterpenoid_MTases"/>
</dbReference>
<comment type="pathway">
    <text evidence="1">Secondary metabolite biosynthesis.</text>
</comment>
<dbReference type="PANTHER" id="PTHR35897:SF1">
    <property type="entry name" value="METHYLTRANSFERASE AUSD"/>
    <property type="match status" value="1"/>
</dbReference>
<dbReference type="STRING" id="1353952.A0A165EY97"/>
<comment type="similarity">
    <text evidence="4">Belongs to the class I-like SAM-binding methyltransferase superfamily.</text>
</comment>
<name>A0A165EY97_9BASI</name>